<organism evidence="9 10">
    <name type="scientific">Alicyclobacillus tolerans</name>
    <dbReference type="NCBI Taxonomy" id="90970"/>
    <lineage>
        <taxon>Bacteria</taxon>
        <taxon>Bacillati</taxon>
        <taxon>Bacillota</taxon>
        <taxon>Bacilli</taxon>
        <taxon>Bacillales</taxon>
        <taxon>Alicyclobacillaceae</taxon>
        <taxon>Alicyclobacillus</taxon>
    </lineage>
</organism>
<dbReference type="PANTHER" id="PTHR34582:SF6">
    <property type="entry name" value="UPF0702 TRANSMEMBRANE PROTEIN YCAP"/>
    <property type="match status" value="1"/>
</dbReference>
<keyword evidence="6 7" id="KW-0472">Membrane</keyword>
<evidence type="ECO:0000313" key="9">
    <source>
        <dbReference type="EMBL" id="SHJ55757.1"/>
    </source>
</evidence>
<keyword evidence="5 7" id="KW-1133">Transmembrane helix</keyword>
<keyword evidence="4 7" id="KW-0812">Transmembrane</keyword>
<evidence type="ECO:0000256" key="5">
    <source>
        <dbReference type="ARBA" id="ARBA00022989"/>
    </source>
</evidence>
<keyword evidence="3" id="KW-1003">Cell membrane</keyword>
<dbReference type="PANTHER" id="PTHR34582">
    <property type="entry name" value="UPF0702 TRANSMEMBRANE PROTEIN YCAP"/>
    <property type="match status" value="1"/>
</dbReference>
<dbReference type="Pfam" id="PF04239">
    <property type="entry name" value="DUF421"/>
    <property type="match status" value="1"/>
</dbReference>
<dbReference type="AlphaFoldDB" id="A0A1M6KA70"/>
<sequence>MMIMPIWLLIVRVVILYFFVMIALRIMGKREIGQLSVFDFVVSVMIAEASTLPIEDGKIPLWHSLFAIALLVALQISVAFLQLYSHRFRHWVDGEPAILIKRGEINDQEMKKTRYTMHDLLTQLRQKGYFSPSDVEFAILETSGELSVYPKPHARPVTPADLKVIGAEGGVPVPLVVDGQIVDKSLQTLCVDASWVKQELKKRGFSKLEEVFFAEIMQDGTWYIDAAYSQVPLDRKGNPGDYRS</sequence>
<feature type="transmembrane region" description="Helical" evidence="7">
    <location>
        <begin position="60"/>
        <end position="81"/>
    </location>
</feature>
<evidence type="ECO:0000256" key="7">
    <source>
        <dbReference type="SAM" id="Phobius"/>
    </source>
</evidence>
<feature type="domain" description="YetF C-terminal" evidence="8">
    <location>
        <begin position="85"/>
        <end position="216"/>
    </location>
</feature>
<name>A0A1M6KA70_9BACL</name>
<dbReference type="Gene3D" id="3.30.240.20">
    <property type="entry name" value="bsu07140 like domains"/>
    <property type="match status" value="2"/>
</dbReference>
<evidence type="ECO:0000259" key="8">
    <source>
        <dbReference type="Pfam" id="PF04239"/>
    </source>
</evidence>
<dbReference type="Proteomes" id="UP000184016">
    <property type="component" value="Unassembled WGS sequence"/>
</dbReference>
<dbReference type="STRING" id="1830138.SAMN05443507_101189"/>
<comment type="similarity">
    <text evidence="2">Belongs to the UPF0702 family.</text>
</comment>
<evidence type="ECO:0000256" key="3">
    <source>
        <dbReference type="ARBA" id="ARBA00022475"/>
    </source>
</evidence>
<dbReference type="EMBL" id="FRAF01000001">
    <property type="protein sequence ID" value="SHJ55757.1"/>
    <property type="molecule type" value="Genomic_DNA"/>
</dbReference>
<feature type="transmembrane region" description="Helical" evidence="7">
    <location>
        <begin position="6"/>
        <end position="24"/>
    </location>
</feature>
<evidence type="ECO:0000256" key="6">
    <source>
        <dbReference type="ARBA" id="ARBA00023136"/>
    </source>
</evidence>
<dbReference type="GO" id="GO:0005886">
    <property type="term" value="C:plasma membrane"/>
    <property type="evidence" value="ECO:0007669"/>
    <property type="project" value="UniProtKB-SubCell"/>
</dbReference>
<keyword evidence="10" id="KW-1185">Reference proteome</keyword>
<evidence type="ECO:0000313" key="10">
    <source>
        <dbReference type="Proteomes" id="UP000184016"/>
    </source>
</evidence>
<proteinExistence type="inferred from homology"/>
<comment type="subcellular location">
    <subcellularLocation>
        <location evidence="1">Cell membrane</location>
        <topology evidence="1">Multi-pass membrane protein</topology>
    </subcellularLocation>
</comment>
<reference evidence="10" key="1">
    <citation type="submission" date="2016-11" db="EMBL/GenBank/DDBJ databases">
        <authorList>
            <person name="Varghese N."/>
            <person name="Submissions S."/>
        </authorList>
    </citation>
    <scope>NUCLEOTIDE SEQUENCE [LARGE SCALE GENOMIC DNA]</scope>
    <source>
        <strain evidence="10">USBA-503</strain>
    </source>
</reference>
<dbReference type="InterPro" id="IPR023090">
    <property type="entry name" value="UPF0702_alpha/beta_dom_sf"/>
</dbReference>
<evidence type="ECO:0000256" key="2">
    <source>
        <dbReference type="ARBA" id="ARBA00006448"/>
    </source>
</evidence>
<gene>
    <name evidence="9" type="ORF">SAMN05443507_101189</name>
</gene>
<evidence type="ECO:0000256" key="1">
    <source>
        <dbReference type="ARBA" id="ARBA00004651"/>
    </source>
</evidence>
<evidence type="ECO:0000256" key="4">
    <source>
        <dbReference type="ARBA" id="ARBA00022692"/>
    </source>
</evidence>
<dbReference type="InterPro" id="IPR007353">
    <property type="entry name" value="DUF421"/>
</dbReference>
<protein>
    <submittedName>
        <fullName evidence="9">Uncharacterized membrane protein YcaP, DUF421 family</fullName>
    </submittedName>
</protein>
<accession>A0A1M6KA70</accession>